<dbReference type="EMBL" id="VSSQ01000331">
    <property type="protein sequence ID" value="MPL91497.1"/>
    <property type="molecule type" value="Genomic_DNA"/>
</dbReference>
<protein>
    <recommendedName>
        <fullName evidence="2">Thioredoxin-like fold domain-containing protein</fullName>
    </recommendedName>
</protein>
<dbReference type="Gene3D" id="3.40.30.10">
    <property type="entry name" value="Glutaredoxin"/>
    <property type="match status" value="1"/>
</dbReference>
<comment type="caution">
    <text evidence="1">The sequence shown here is derived from an EMBL/GenBank/DDBJ whole genome shotgun (WGS) entry which is preliminary data.</text>
</comment>
<gene>
    <name evidence="1" type="ORF">SDC9_37568</name>
</gene>
<dbReference type="AlphaFoldDB" id="A0A644VJS8"/>
<dbReference type="PROSITE" id="PS51257">
    <property type="entry name" value="PROKAR_LIPOPROTEIN"/>
    <property type="match status" value="1"/>
</dbReference>
<accession>A0A644VJS8</accession>
<organism evidence="1">
    <name type="scientific">bioreactor metagenome</name>
    <dbReference type="NCBI Taxonomy" id="1076179"/>
    <lineage>
        <taxon>unclassified sequences</taxon>
        <taxon>metagenomes</taxon>
        <taxon>ecological metagenomes</taxon>
    </lineage>
</organism>
<sequence length="200" mass="23327">MFNIKAILLLLIFIVLLLSCEHKKNNNILIPNKISVCKLVEYINSDTNNYKVIYIYNPYCKPCEDQFRFLIETSKQNENNRVKYYLISESRDWKFIDTSLNYFFLEENVVLLNINDTNSEFTKNNADWINNIVNKVIREDSINIHGGTPQTLILSKNSQLLKSLWKTDSNSLITPTSISDIYGQDLSKIDFSKIIQLNNN</sequence>
<evidence type="ECO:0000313" key="1">
    <source>
        <dbReference type="EMBL" id="MPL91497.1"/>
    </source>
</evidence>
<evidence type="ECO:0008006" key="2">
    <source>
        <dbReference type="Google" id="ProtNLM"/>
    </source>
</evidence>
<reference evidence="1" key="1">
    <citation type="submission" date="2019-08" db="EMBL/GenBank/DDBJ databases">
        <authorList>
            <person name="Kucharzyk K."/>
            <person name="Murdoch R.W."/>
            <person name="Higgins S."/>
            <person name="Loffler F."/>
        </authorList>
    </citation>
    <scope>NUCLEOTIDE SEQUENCE</scope>
</reference>
<name>A0A644VJS8_9ZZZZ</name>
<proteinExistence type="predicted"/>